<reference evidence="2" key="1">
    <citation type="submission" date="2021-05" db="EMBL/GenBank/DDBJ databases">
        <authorList>
            <person name="Alioto T."/>
            <person name="Alioto T."/>
            <person name="Gomez Garrido J."/>
        </authorList>
    </citation>
    <scope>NUCLEOTIDE SEQUENCE</scope>
</reference>
<protein>
    <submittedName>
        <fullName evidence="2">(northern house mosquito) hypothetical protein</fullName>
    </submittedName>
</protein>
<accession>A0A8D8CLC1</accession>
<dbReference type="AlphaFoldDB" id="A0A8D8CLC1"/>
<dbReference type="EMBL" id="HBUE01123413">
    <property type="protein sequence ID" value="CAG6493360.1"/>
    <property type="molecule type" value="Transcribed_RNA"/>
</dbReference>
<name>A0A8D8CLC1_CULPI</name>
<proteinExistence type="predicted"/>
<feature type="compositionally biased region" description="Basic and acidic residues" evidence="1">
    <location>
        <begin position="16"/>
        <end position="29"/>
    </location>
</feature>
<evidence type="ECO:0000313" key="2">
    <source>
        <dbReference type="EMBL" id="CAG6493360.1"/>
    </source>
</evidence>
<evidence type="ECO:0000256" key="1">
    <source>
        <dbReference type="SAM" id="MobiDB-lite"/>
    </source>
</evidence>
<organism evidence="2">
    <name type="scientific">Culex pipiens</name>
    <name type="common">House mosquito</name>
    <dbReference type="NCBI Taxonomy" id="7175"/>
    <lineage>
        <taxon>Eukaryota</taxon>
        <taxon>Metazoa</taxon>
        <taxon>Ecdysozoa</taxon>
        <taxon>Arthropoda</taxon>
        <taxon>Hexapoda</taxon>
        <taxon>Insecta</taxon>
        <taxon>Pterygota</taxon>
        <taxon>Neoptera</taxon>
        <taxon>Endopterygota</taxon>
        <taxon>Diptera</taxon>
        <taxon>Nematocera</taxon>
        <taxon>Culicoidea</taxon>
        <taxon>Culicidae</taxon>
        <taxon>Culicinae</taxon>
        <taxon>Culicini</taxon>
        <taxon>Culex</taxon>
        <taxon>Culex</taxon>
    </lineage>
</organism>
<sequence>MSGHFSETAPRAKPKKSNELQRQSEKVRRSDWTIRVRFREANFGLARGKPKQKHKKGRGNRSCQLNVLLPHVRGLSPEEPASSNGQAKWPKTWSFKTSSTRSVCGKV</sequence>
<feature type="region of interest" description="Disordered" evidence="1">
    <location>
        <begin position="1"/>
        <end position="29"/>
    </location>
</feature>